<proteinExistence type="inferred from homology"/>
<name>A0A2U1SQQ1_METSR</name>
<dbReference type="GO" id="GO:0102919">
    <property type="term" value="F:5,6-dimethylbenzimidazole synthase activity"/>
    <property type="evidence" value="ECO:0007669"/>
    <property type="project" value="UniProtKB-EC"/>
</dbReference>
<evidence type="ECO:0000256" key="7">
    <source>
        <dbReference type="ARBA" id="ARBA00023002"/>
    </source>
</evidence>
<keyword evidence="8" id="KW-0520">NAD</keyword>
<keyword evidence="2" id="KW-0169">Cobalamin biosynthesis</keyword>
<dbReference type="PANTHER" id="PTHR23026">
    <property type="entry name" value="NADPH NITROREDUCTASE"/>
    <property type="match status" value="1"/>
</dbReference>
<dbReference type="RefSeq" id="WP_108917165.1">
    <property type="nucleotide sequence ID" value="NZ_BGJY01000010.1"/>
</dbReference>
<dbReference type="GO" id="GO:0016705">
    <property type="term" value="F:oxidoreductase activity, acting on paired donors, with incorporation or reduction of molecular oxygen"/>
    <property type="evidence" value="ECO:0007669"/>
    <property type="project" value="UniProtKB-ARBA"/>
</dbReference>
<comment type="caution">
    <text evidence="14">The sequence shown here is derived from an EMBL/GenBank/DDBJ whole genome shotgun (WGS) entry which is preliminary data.</text>
</comment>
<evidence type="ECO:0000256" key="11">
    <source>
        <dbReference type="ARBA" id="ARBA00066311"/>
    </source>
</evidence>
<dbReference type="Gene3D" id="3.40.109.10">
    <property type="entry name" value="NADH Oxidase"/>
    <property type="match status" value="1"/>
</dbReference>
<evidence type="ECO:0000256" key="5">
    <source>
        <dbReference type="ARBA" id="ARBA00022741"/>
    </source>
</evidence>
<organism evidence="14 15">
    <name type="scientific">Methylosinus sporium</name>
    <dbReference type="NCBI Taxonomy" id="428"/>
    <lineage>
        <taxon>Bacteria</taxon>
        <taxon>Pseudomonadati</taxon>
        <taxon>Pseudomonadota</taxon>
        <taxon>Alphaproteobacteria</taxon>
        <taxon>Hyphomicrobiales</taxon>
        <taxon>Methylocystaceae</taxon>
        <taxon>Methylosinus</taxon>
    </lineage>
</organism>
<comment type="catalytic activity">
    <reaction evidence="9">
        <text>FMNH2 + O2 = dialurate + 5,6-dimethylbenzimidazole + D-erythrose 4-phosphate + H(+)</text>
        <dbReference type="Rhea" id="RHEA:27345"/>
        <dbReference type="ChEBI" id="CHEBI:15378"/>
        <dbReference type="ChEBI" id="CHEBI:15379"/>
        <dbReference type="ChEBI" id="CHEBI:15890"/>
        <dbReference type="ChEBI" id="CHEBI:16897"/>
        <dbReference type="ChEBI" id="CHEBI:57618"/>
        <dbReference type="ChEBI" id="CHEBI:140629"/>
        <dbReference type="EC" id="1.13.11.79"/>
    </reaction>
</comment>
<comment type="subunit">
    <text evidence="1">Homooctamer.</text>
</comment>
<dbReference type="AlphaFoldDB" id="A0A2U1SQQ1"/>
<evidence type="ECO:0000259" key="13">
    <source>
        <dbReference type="Pfam" id="PF00881"/>
    </source>
</evidence>
<evidence type="ECO:0000256" key="3">
    <source>
        <dbReference type="ARBA" id="ARBA00022630"/>
    </source>
</evidence>
<keyword evidence="15" id="KW-1185">Reference proteome</keyword>
<evidence type="ECO:0000256" key="1">
    <source>
        <dbReference type="ARBA" id="ARBA00011823"/>
    </source>
</evidence>
<evidence type="ECO:0000256" key="2">
    <source>
        <dbReference type="ARBA" id="ARBA00022573"/>
    </source>
</evidence>
<evidence type="ECO:0000256" key="9">
    <source>
        <dbReference type="ARBA" id="ARBA00051314"/>
    </source>
</evidence>
<evidence type="ECO:0000256" key="8">
    <source>
        <dbReference type="ARBA" id="ARBA00023027"/>
    </source>
</evidence>
<dbReference type="InterPro" id="IPR050627">
    <property type="entry name" value="Nitroreductase/BluB"/>
</dbReference>
<evidence type="ECO:0000313" key="15">
    <source>
        <dbReference type="Proteomes" id="UP000245137"/>
    </source>
</evidence>
<dbReference type="InterPro" id="IPR000415">
    <property type="entry name" value="Nitroreductase-like"/>
</dbReference>
<keyword evidence="6" id="KW-0521">NADP</keyword>
<accession>A0A2U1SQQ1</accession>
<evidence type="ECO:0000256" key="12">
    <source>
        <dbReference type="ARBA" id="ARBA00068702"/>
    </source>
</evidence>
<dbReference type="FunFam" id="3.40.109.10:FF:000013">
    <property type="entry name" value="5,6-dimethylbenzimidazole synthase"/>
    <property type="match status" value="1"/>
</dbReference>
<dbReference type="Pfam" id="PF00881">
    <property type="entry name" value="Nitroreductase"/>
    <property type="match status" value="1"/>
</dbReference>
<feature type="domain" description="Nitroreductase" evidence="13">
    <location>
        <begin position="27"/>
        <end position="194"/>
    </location>
</feature>
<dbReference type="EMBL" id="PUIV01000013">
    <property type="protein sequence ID" value="PWB93944.1"/>
    <property type="molecule type" value="Genomic_DNA"/>
</dbReference>
<protein>
    <recommendedName>
        <fullName evidence="12">5,6-dimethylbenzimidazole synthase</fullName>
        <ecNumber evidence="11">1.13.11.79</ecNumber>
    </recommendedName>
</protein>
<dbReference type="EC" id="1.13.11.79" evidence="11"/>
<evidence type="ECO:0000256" key="4">
    <source>
        <dbReference type="ARBA" id="ARBA00022643"/>
    </source>
</evidence>
<sequence>MVFDPEPSLVANAPFSEEERAAVYRAIHTRRDVRDEFLPDDLSQEEVMRLLDAAHHAPSVGFMQPWNFLLIRDRALREAVHAAFERASEAEEALLPPERRAHYRSLKLQGILKAPLNVCITCDRSRQGPTGLGRTQQPEADLLSTACAVQNLWLAARAEGIGVGWVSILREQDLREILDIPPQIAIVAYLCVGRVAKTYARPELEIRQWAKRLPLEELIFSDRWGNRTNNSIV</sequence>
<evidence type="ECO:0000313" key="14">
    <source>
        <dbReference type="EMBL" id="PWB93944.1"/>
    </source>
</evidence>
<evidence type="ECO:0000256" key="10">
    <source>
        <dbReference type="ARBA" id="ARBA00061097"/>
    </source>
</evidence>
<keyword evidence="4" id="KW-0288">FMN</keyword>
<dbReference type="GO" id="GO:0000166">
    <property type="term" value="F:nucleotide binding"/>
    <property type="evidence" value="ECO:0007669"/>
    <property type="project" value="UniProtKB-KW"/>
</dbReference>
<keyword evidence="3" id="KW-0285">Flavoprotein</keyword>
<keyword evidence="7" id="KW-0560">Oxidoreductase</keyword>
<dbReference type="PANTHER" id="PTHR23026:SF90">
    <property type="entry name" value="IODOTYROSINE DEIODINASE 1"/>
    <property type="match status" value="1"/>
</dbReference>
<evidence type="ECO:0000256" key="6">
    <source>
        <dbReference type="ARBA" id="ARBA00022857"/>
    </source>
</evidence>
<dbReference type="InterPro" id="IPR029479">
    <property type="entry name" value="Nitroreductase"/>
</dbReference>
<keyword evidence="5" id="KW-0547">Nucleotide-binding</keyword>
<reference evidence="14 15" key="1">
    <citation type="journal article" date="2018" name="Appl. Microbiol. Biotechnol.">
        <title>Co-cultivation of the strictly anaerobic methanogen Methanosarcina barkeri with aerobic methanotrophs in an oxygen-limited membrane bioreactor.</title>
        <authorList>
            <person name="In 't Zandt M.H."/>
            <person name="van den Bosch T.J.M."/>
            <person name="Rijkers R."/>
            <person name="van Kessel M.A.H.J."/>
            <person name="Jetten M.S.M."/>
            <person name="Welte C.U."/>
        </authorList>
    </citation>
    <scope>NUCLEOTIDE SEQUENCE [LARGE SCALE GENOMIC DNA]</scope>
    <source>
        <strain evidence="14 15">DSM 17706</strain>
    </source>
</reference>
<dbReference type="NCBIfam" id="TIGR02476">
    <property type="entry name" value="BluB"/>
    <property type="match status" value="1"/>
</dbReference>
<dbReference type="Proteomes" id="UP000245137">
    <property type="component" value="Unassembled WGS sequence"/>
</dbReference>
<gene>
    <name evidence="14" type="primary">bluB</name>
    <name evidence="14" type="ORF">C5689_10130</name>
</gene>
<comment type="similarity">
    <text evidence="10">Belongs to the BluB family.</text>
</comment>
<dbReference type="GO" id="GO:0009236">
    <property type="term" value="P:cobalamin biosynthetic process"/>
    <property type="evidence" value="ECO:0007669"/>
    <property type="project" value="UniProtKB-KW"/>
</dbReference>
<dbReference type="SUPFAM" id="SSF55469">
    <property type="entry name" value="FMN-dependent nitroreductase-like"/>
    <property type="match status" value="1"/>
</dbReference>
<dbReference type="OrthoDB" id="9773807at2"/>
<dbReference type="InterPro" id="IPR012825">
    <property type="entry name" value="BluB"/>
</dbReference>